<dbReference type="PROSITE" id="PS51085">
    <property type="entry name" value="2FE2S_FER_2"/>
    <property type="match status" value="1"/>
</dbReference>
<dbReference type="CDD" id="cd00207">
    <property type="entry name" value="fer2"/>
    <property type="match status" value="1"/>
</dbReference>
<evidence type="ECO:0000313" key="9">
    <source>
        <dbReference type="EMBL" id="TKY87883.1"/>
    </source>
</evidence>
<keyword evidence="3" id="KW-0479">Metal-binding</keyword>
<evidence type="ECO:0000256" key="2">
    <source>
        <dbReference type="ARBA" id="ARBA00022714"/>
    </source>
</evidence>
<evidence type="ECO:0000256" key="5">
    <source>
        <dbReference type="ARBA" id="ARBA00023014"/>
    </source>
</evidence>
<evidence type="ECO:0000256" key="7">
    <source>
        <dbReference type="SAM" id="MobiDB-lite"/>
    </source>
</evidence>
<keyword evidence="11" id="KW-1185">Reference proteome</keyword>
<name>A0A4U7KTS3_9BASI</name>
<dbReference type="InterPro" id="IPR036010">
    <property type="entry name" value="2Fe-2S_ferredoxin-like_sf"/>
</dbReference>
<dbReference type="PANTHER" id="PTHR23426">
    <property type="entry name" value="FERREDOXIN/ADRENODOXIN"/>
    <property type="match status" value="1"/>
</dbReference>
<dbReference type="PANTHER" id="PTHR23426:SF65">
    <property type="entry name" value="FERREDOXIN-2, MITOCHONDRIAL"/>
    <property type="match status" value="1"/>
</dbReference>
<evidence type="ECO:0000313" key="10">
    <source>
        <dbReference type="EMBL" id="TKY87899.1"/>
    </source>
</evidence>
<dbReference type="InterPro" id="IPR012675">
    <property type="entry name" value="Beta-grasp_dom_sf"/>
</dbReference>
<keyword evidence="5" id="KW-0411">Iron-sulfur</keyword>
<feature type="domain" description="2Fe-2S ferredoxin-type" evidence="8">
    <location>
        <begin position="60"/>
        <end position="163"/>
    </location>
</feature>
<dbReference type="GO" id="GO:0009055">
    <property type="term" value="F:electron transfer activity"/>
    <property type="evidence" value="ECO:0007669"/>
    <property type="project" value="TreeGrafter"/>
</dbReference>
<evidence type="ECO:0000259" key="8">
    <source>
        <dbReference type="PROSITE" id="PS51085"/>
    </source>
</evidence>
<dbReference type="InterPro" id="IPR018298">
    <property type="entry name" value="Adrenodoxin_Fe-S_BS"/>
</dbReference>
<keyword evidence="2" id="KW-0001">2Fe-2S</keyword>
<sequence length="169" mass="18622">MLRRLQFVRSTANSVVSSKAPFKHARRLSVSASRPNNIAQDKTQSGTLRHRDAVSATTAQPVMVEWVGCSGNTVARLPLHQGETLLDAARRNQIELEGACDGSLACSTCHVVMEQRIYDSLMPPSDQEEDLLGLAHGLELASRLGCQVRLHELDHSIRTNQVKIRLKST</sequence>
<dbReference type="GO" id="GO:0046872">
    <property type="term" value="F:metal ion binding"/>
    <property type="evidence" value="ECO:0007669"/>
    <property type="project" value="UniProtKB-KW"/>
</dbReference>
<dbReference type="GO" id="GO:0051537">
    <property type="term" value="F:2 iron, 2 sulfur cluster binding"/>
    <property type="evidence" value="ECO:0007669"/>
    <property type="project" value="UniProtKB-KW"/>
</dbReference>
<evidence type="ECO:0000256" key="3">
    <source>
        <dbReference type="ARBA" id="ARBA00022723"/>
    </source>
</evidence>
<evidence type="ECO:0000256" key="6">
    <source>
        <dbReference type="ARBA" id="ARBA00034078"/>
    </source>
</evidence>
<dbReference type="OrthoDB" id="268593at2759"/>
<dbReference type="GO" id="GO:0140647">
    <property type="term" value="P:P450-containing electron transport chain"/>
    <property type="evidence" value="ECO:0007669"/>
    <property type="project" value="InterPro"/>
</dbReference>
<dbReference type="EMBL" id="SRRM01000011">
    <property type="protein sequence ID" value="TKY87883.1"/>
    <property type="molecule type" value="Genomic_DNA"/>
</dbReference>
<dbReference type="Gene3D" id="3.10.20.30">
    <property type="match status" value="1"/>
</dbReference>
<evidence type="ECO:0000313" key="11">
    <source>
        <dbReference type="Proteomes" id="UP000306050"/>
    </source>
</evidence>
<dbReference type="PRINTS" id="PR00355">
    <property type="entry name" value="ADRENODOXIN"/>
</dbReference>
<comment type="similarity">
    <text evidence="1">Belongs to the adrenodoxin/putidaredoxin family.</text>
</comment>
<organism evidence="9 11">
    <name type="scientific">Sporisorium graminicola</name>
    <dbReference type="NCBI Taxonomy" id="280036"/>
    <lineage>
        <taxon>Eukaryota</taxon>
        <taxon>Fungi</taxon>
        <taxon>Dikarya</taxon>
        <taxon>Basidiomycota</taxon>
        <taxon>Ustilaginomycotina</taxon>
        <taxon>Ustilaginomycetes</taxon>
        <taxon>Ustilaginales</taxon>
        <taxon>Ustilaginaceae</taxon>
        <taxon>Sporisorium</taxon>
    </lineage>
</organism>
<proteinExistence type="inferred from homology"/>
<dbReference type="Pfam" id="PF00111">
    <property type="entry name" value="Fer2"/>
    <property type="match status" value="1"/>
</dbReference>
<evidence type="ECO:0000256" key="4">
    <source>
        <dbReference type="ARBA" id="ARBA00023004"/>
    </source>
</evidence>
<dbReference type="PROSITE" id="PS00814">
    <property type="entry name" value="ADX"/>
    <property type="match status" value="1"/>
</dbReference>
<feature type="region of interest" description="Disordered" evidence="7">
    <location>
        <begin position="26"/>
        <end position="50"/>
    </location>
</feature>
<dbReference type="GeneID" id="40725874"/>
<dbReference type="SUPFAM" id="SSF54292">
    <property type="entry name" value="2Fe-2S ferredoxin-like"/>
    <property type="match status" value="1"/>
</dbReference>
<dbReference type="AlphaFoldDB" id="A0A4U7KTS3"/>
<protein>
    <recommendedName>
        <fullName evidence="8">2Fe-2S ferredoxin-type domain-containing protein</fullName>
    </recommendedName>
</protein>
<dbReference type="KEGG" id="sgra:EX895_002979"/>
<gene>
    <name evidence="9" type="ORF">EX895_002979</name>
    <name evidence="10" type="ORF">EX895_002995</name>
</gene>
<dbReference type="InterPro" id="IPR001041">
    <property type="entry name" value="2Fe-2S_ferredoxin-type"/>
</dbReference>
<dbReference type="InterPro" id="IPR001055">
    <property type="entry name" value="Adrenodoxin-like"/>
</dbReference>
<comment type="caution">
    <text evidence="9">The sequence shown here is derived from an EMBL/GenBank/DDBJ whole genome shotgun (WGS) entry which is preliminary data.</text>
</comment>
<dbReference type="Proteomes" id="UP000306050">
    <property type="component" value="Chromosome SGRAM_19"/>
</dbReference>
<feature type="compositionally biased region" description="Polar residues" evidence="7">
    <location>
        <begin position="30"/>
        <end position="47"/>
    </location>
</feature>
<accession>A0A4U7KTS3</accession>
<dbReference type="EMBL" id="SRRM01000011">
    <property type="protein sequence ID" value="TKY87899.1"/>
    <property type="molecule type" value="Genomic_DNA"/>
</dbReference>
<dbReference type="RefSeq" id="XP_029739868.1">
    <property type="nucleotide sequence ID" value="XM_029883577.1"/>
</dbReference>
<keyword evidence="4" id="KW-0408">Iron</keyword>
<evidence type="ECO:0000256" key="1">
    <source>
        <dbReference type="ARBA" id="ARBA00010914"/>
    </source>
</evidence>
<comment type="cofactor">
    <cofactor evidence="6">
        <name>[2Fe-2S] cluster</name>
        <dbReference type="ChEBI" id="CHEBI:190135"/>
    </cofactor>
</comment>
<reference evidence="9 11" key="1">
    <citation type="submission" date="2019-05" db="EMBL/GenBank/DDBJ databases">
        <title>Sporisorium graminicola CBS 10092 draft sequencing and annotation.</title>
        <authorList>
            <person name="Solano-Gonzalez S."/>
            <person name="Caddick M.X."/>
            <person name="Darby A."/>
        </authorList>
    </citation>
    <scope>NUCLEOTIDE SEQUENCE [LARGE SCALE GENOMIC DNA]</scope>
    <source>
        <strain evidence="9 11">CBS 10092</strain>
    </source>
</reference>